<dbReference type="OrthoDB" id="3174662at2"/>
<sequence length="96" mass="11060">MSHCWEMRGCDDEMQERCPHNTPGEPCPADCHYAACHRPTHEVCDDFELLLNPDLGYDAAVKEVCHFCTFFLTHGPSIEECPRQEHKLGARNRFIL</sequence>
<dbReference type="Proteomes" id="UP000468668">
    <property type="component" value="Unassembled WGS sequence"/>
</dbReference>
<keyword evidence="2" id="KW-1185">Reference proteome</keyword>
<protein>
    <submittedName>
        <fullName evidence="1">Uncharacterized protein</fullName>
    </submittedName>
</protein>
<reference evidence="1 2" key="1">
    <citation type="submission" date="2019-09" db="EMBL/GenBank/DDBJ databases">
        <title>Whole genome shotgun sequencing (WGS) of Ellagibacter isourolithinifaciens DSM 104140(T) and Adlercreutzia muris DSM 29508(T).</title>
        <authorList>
            <person name="Stoll D.A."/>
            <person name="Danylec N."/>
            <person name="Huch M."/>
        </authorList>
    </citation>
    <scope>NUCLEOTIDE SEQUENCE [LARGE SCALE GENOMIC DNA]</scope>
    <source>
        <strain evidence="1 2">DSM 104140</strain>
    </source>
</reference>
<dbReference type="GeneID" id="98657820"/>
<dbReference type="AlphaFoldDB" id="A0A6N6NP04"/>
<name>A0A6N6NP04_9ACTN</name>
<comment type="caution">
    <text evidence="1">The sequence shown here is derived from an EMBL/GenBank/DDBJ whole genome shotgun (WGS) entry which is preliminary data.</text>
</comment>
<accession>A0A6N6NP04</accession>
<proteinExistence type="predicted"/>
<evidence type="ECO:0000313" key="1">
    <source>
        <dbReference type="EMBL" id="KAB1640803.1"/>
    </source>
</evidence>
<dbReference type="RefSeq" id="WP_158049419.1">
    <property type="nucleotide sequence ID" value="NZ_DBEYOF010000019.1"/>
</dbReference>
<gene>
    <name evidence="1" type="ORF">F8C90_05300</name>
</gene>
<dbReference type="EMBL" id="WAJR01000009">
    <property type="protein sequence ID" value="KAB1640803.1"/>
    <property type="molecule type" value="Genomic_DNA"/>
</dbReference>
<organism evidence="1 2">
    <name type="scientific">Ellagibacter isourolithinifaciens</name>
    <dbReference type="NCBI Taxonomy" id="2137581"/>
    <lineage>
        <taxon>Bacteria</taxon>
        <taxon>Bacillati</taxon>
        <taxon>Actinomycetota</taxon>
        <taxon>Coriobacteriia</taxon>
        <taxon>Eggerthellales</taxon>
        <taxon>Eggerthellaceae</taxon>
        <taxon>Ellagibacter</taxon>
    </lineage>
</organism>
<evidence type="ECO:0000313" key="2">
    <source>
        <dbReference type="Proteomes" id="UP000468668"/>
    </source>
</evidence>